<name>A0A9D3UZZ9_9ROSI</name>
<organism evidence="2 3">
    <name type="scientific">Gossypium stocksii</name>
    <dbReference type="NCBI Taxonomy" id="47602"/>
    <lineage>
        <taxon>Eukaryota</taxon>
        <taxon>Viridiplantae</taxon>
        <taxon>Streptophyta</taxon>
        <taxon>Embryophyta</taxon>
        <taxon>Tracheophyta</taxon>
        <taxon>Spermatophyta</taxon>
        <taxon>Magnoliopsida</taxon>
        <taxon>eudicotyledons</taxon>
        <taxon>Gunneridae</taxon>
        <taxon>Pentapetalae</taxon>
        <taxon>rosids</taxon>
        <taxon>malvids</taxon>
        <taxon>Malvales</taxon>
        <taxon>Malvaceae</taxon>
        <taxon>Malvoideae</taxon>
        <taxon>Gossypium</taxon>
    </lineage>
</organism>
<dbReference type="OrthoDB" id="997703at2759"/>
<accession>A0A9D3UZZ9</accession>
<evidence type="ECO:0000256" key="1">
    <source>
        <dbReference type="SAM" id="MobiDB-lite"/>
    </source>
</evidence>
<comment type="caution">
    <text evidence="2">The sequence shown here is derived from an EMBL/GenBank/DDBJ whole genome shotgun (WGS) entry which is preliminary data.</text>
</comment>
<proteinExistence type="predicted"/>
<dbReference type="Proteomes" id="UP000828251">
    <property type="component" value="Unassembled WGS sequence"/>
</dbReference>
<protein>
    <submittedName>
        <fullName evidence="2">Uncharacterized protein</fullName>
    </submittedName>
</protein>
<feature type="compositionally biased region" description="Basic residues" evidence="1">
    <location>
        <begin position="1"/>
        <end position="10"/>
    </location>
</feature>
<keyword evidence="3" id="KW-1185">Reference proteome</keyword>
<dbReference type="AlphaFoldDB" id="A0A9D3UZZ9"/>
<dbReference type="EMBL" id="JAIQCV010000009">
    <property type="protein sequence ID" value="KAH1065390.1"/>
    <property type="molecule type" value="Genomic_DNA"/>
</dbReference>
<evidence type="ECO:0000313" key="3">
    <source>
        <dbReference type="Proteomes" id="UP000828251"/>
    </source>
</evidence>
<gene>
    <name evidence="2" type="ORF">J1N35_030377</name>
</gene>
<evidence type="ECO:0000313" key="2">
    <source>
        <dbReference type="EMBL" id="KAH1065390.1"/>
    </source>
</evidence>
<reference evidence="2 3" key="1">
    <citation type="journal article" date="2021" name="Plant Biotechnol. J.">
        <title>Multi-omics assisted identification of the key and species-specific regulatory components of drought-tolerant mechanisms in Gossypium stocksii.</title>
        <authorList>
            <person name="Yu D."/>
            <person name="Ke L."/>
            <person name="Zhang D."/>
            <person name="Wu Y."/>
            <person name="Sun Y."/>
            <person name="Mei J."/>
            <person name="Sun J."/>
            <person name="Sun Y."/>
        </authorList>
    </citation>
    <scope>NUCLEOTIDE SEQUENCE [LARGE SCALE GENOMIC DNA]</scope>
    <source>
        <strain evidence="3">cv. E1</strain>
        <tissue evidence="2">Leaf</tissue>
    </source>
</reference>
<feature type="region of interest" description="Disordered" evidence="1">
    <location>
        <begin position="1"/>
        <end position="25"/>
    </location>
</feature>
<sequence>MDKGSKRIRRRSEDDDKSNDVIMNEHQGDQTSFKDILTHTAKPLPWTGAVDDDIMLENRDVITGVENGVLSISFSERVHIVVKQSMAKTMIVKLLGKRIGLNALWNKICSLQKLPQSFQLVDLENDYSLAKFQAFWGLYKGFI</sequence>